<sequence>MVAKKAKTGPASRSLAKSASSKTLKKMGKTTRAAGSVVLVRPKKPAPASREQAAGKKVAAKKPAKKVARGAGKNPMAAGKKVSRDVHVGSAETSNDVAVASTGSGTKPSKKKAGPAKVVKRSAPAPAPKKAKKSAPKKAVPSNKKAPAKKGKKASKKH</sequence>
<name>A0A086JXC8_TOXGO</name>
<dbReference type="Proteomes" id="UP000028837">
    <property type="component" value="Unassembled WGS sequence"/>
</dbReference>
<feature type="compositionally biased region" description="Basic residues" evidence="1">
    <location>
        <begin position="108"/>
        <end position="120"/>
    </location>
</feature>
<reference evidence="2 3" key="1">
    <citation type="submission" date="2014-02" db="EMBL/GenBank/DDBJ databases">
        <authorList>
            <person name="Sibley D."/>
            <person name="Venepally P."/>
            <person name="Karamycheva S."/>
            <person name="Hadjithomas M."/>
            <person name="Khan A."/>
            <person name="Brunk B."/>
            <person name="Roos D."/>
            <person name="Caler E."/>
            <person name="Lorenzi H."/>
        </authorList>
    </citation>
    <scope>NUCLEOTIDE SEQUENCE [LARGE SCALE GENOMIC DNA]</scope>
    <source>
        <strain evidence="2 3">GAB2-2007-GAL-DOM2</strain>
    </source>
</reference>
<organism evidence="2 3">
    <name type="scientific">Toxoplasma gondii GAB2-2007-GAL-DOM2</name>
    <dbReference type="NCBI Taxonomy" id="1130820"/>
    <lineage>
        <taxon>Eukaryota</taxon>
        <taxon>Sar</taxon>
        <taxon>Alveolata</taxon>
        <taxon>Apicomplexa</taxon>
        <taxon>Conoidasida</taxon>
        <taxon>Coccidia</taxon>
        <taxon>Eucoccidiorida</taxon>
        <taxon>Eimeriorina</taxon>
        <taxon>Sarcocystidae</taxon>
        <taxon>Toxoplasma</taxon>
    </lineage>
</organism>
<evidence type="ECO:0000313" key="2">
    <source>
        <dbReference type="EMBL" id="KFG36796.1"/>
    </source>
</evidence>
<feature type="compositionally biased region" description="Basic residues" evidence="1">
    <location>
        <begin position="58"/>
        <end position="68"/>
    </location>
</feature>
<protein>
    <submittedName>
        <fullName evidence="2">Uncharacterized protein</fullName>
    </submittedName>
</protein>
<feature type="compositionally biased region" description="Low complexity" evidence="1">
    <location>
        <begin position="11"/>
        <end position="22"/>
    </location>
</feature>
<comment type="caution">
    <text evidence="2">The sequence shown here is derived from an EMBL/GenBank/DDBJ whole genome shotgun (WGS) entry which is preliminary data.</text>
</comment>
<gene>
    <name evidence="2" type="ORF">TGDOM2_315610</name>
</gene>
<dbReference type="AlphaFoldDB" id="A0A086JXC8"/>
<accession>A0A086JXC8</accession>
<dbReference type="VEuPathDB" id="ToxoDB:TGDOM2_315610"/>
<feature type="compositionally biased region" description="Basic residues" evidence="1">
    <location>
        <begin position="146"/>
        <end position="158"/>
    </location>
</feature>
<proteinExistence type="predicted"/>
<dbReference type="EMBL" id="AHZU02001068">
    <property type="protein sequence ID" value="KFG36796.1"/>
    <property type="molecule type" value="Genomic_DNA"/>
</dbReference>
<evidence type="ECO:0000313" key="3">
    <source>
        <dbReference type="Proteomes" id="UP000028837"/>
    </source>
</evidence>
<evidence type="ECO:0000256" key="1">
    <source>
        <dbReference type="SAM" id="MobiDB-lite"/>
    </source>
</evidence>
<feature type="region of interest" description="Disordered" evidence="1">
    <location>
        <begin position="1"/>
        <end position="158"/>
    </location>
</feature>